<dbReference type="EMBL" id="CCAE010000011">
    <property type="protein sequence ID" value="CDN87516.1"/>
    <property type="molecule type" value="Genomic_DNA"/>
</dbReference>
<dbReference type="AlphaFoldDB" id="A0A1L1PNA3"/>
<dbReference type="InterPro" id="IPR021104">
    <property type="entry name" value="KfrA_DNA-bd_N"/>
</dbReference>
<organism evidence="4 5">
    <name type="scientific">Hydrogenophaga intermedia</name>
    <dbReference type="NCBI Taxonomy" id="65786"/>
    <lineage>
        <taxon>Bacteria</taxon>
        <taxon>Pseudomonadati</taxon>
        <taxon>Pseudomonadota</taxon>
        <taxon>Betaproteobacteria</taxon>
        <taxon>Burkholderiales</taxon>
        <taxon>Comamonadaceae</taxon>
        <taxon>Hydrogenophaga</taxon>
    </lineage>
</organism>
<dbReference type="Pfam" id="PF11740">
    <property type="entry name" value="KfrA_N"/>
    <property type="match status" value="1"/>
</dbReference>
<feature type="region of interest" description="Disordered" evidence="2">
    <location>
        <begin position="321"/>
        <end position="350"/>
    </location>
</feature>
<feature type="compositionally biased region" description="Basic residues" evidence="2">
    <location>
        <begin position="338"/>
        <end position="350"/>
    </location>
</feature>
<gene>
    <name evidence="4" type="ORF">BN948_01938</name>
</gene>
<reference evidence="5" key="1">
    <citation type="submission" date="2014-02" db="EMBL/GenBank/DDBJ databases">
        <authorList>
            <person name="Gan H."/>
        </authorList>
    </citation>
    <scope>NUCLEOTIDE SEQUENCE [LARGE SCALE GENOMIC DNA]</scope>
    <source>
        <strain evidence="5">S1</strain>
    </source>
</reference>
<feature type="domain" description="KfrA N-terminal DNA-binding" evidence="3">
    <location>
        <begin position="21"/>
        <end position="134"/>
    </location>
</feature>
<sequence length="350" mass="38538">MQIKSSSVSADEIRPRRGVQREDVWAAADAVLLAGEKPTIERVRQHLGSGSPNTVGPLLEQWFKHLGRRIQDPGAFAAPAGVPDPVLQAARHFWETALAQTRGDFEERLRQGLADAVANVESEKERAEIAGAAAFEASAKASKLQGELAEQAQVLRQAHEELAAERARLQEVREALAHEKVRLIEERQRAAEQMAELNQRLAATVGAADERAQGAERRAAREIERERQLRVKAEKSTESVAKRFEEALKAQISASEQLTAVADRLAQLKVDSRQQELSLQALVDERDVRIRQLEAELVAAQRELVGRTAQEVLLSELAAKLGPSRKQAGSSEVEVAHASRRGSKRKRDAA</sequence>
<feature type="coiled-coil region" evidence="1">
    <location>
        <begin position="283"/>
        <end position="310"/>
    </location>
</feature>
<evidence type="ECO:0000313" key="4">
    <source>
        <dbReference type="EMBL" id="CDN87516.1"/>
    </source>
</evidence>
<name>A0A1L1PNA3_HYDIT</name>
<evidence type="ECO:0000313" key="5">
    <source>
        <dbReference type="Proteomes" id="UP000028878"/>
    </source>
</evidence>
<keyword evidence="5" id="KW-1185">Reference proteome</keyword>
<keyword evidence="4" id="KW-0238">DNA-binding</keyword>
<accession>A0A1L1PNA3</accession>
<dbReference type="GO" id="GO:0003677">
    <property type="term" value="F:DNA binding"/>
    <property type="evidence" value="ECO:0007669"/>
    <property type="project" value="UniProtKB-KW"/>
</dbReference>
<protein>
    <submittedName>
        <fullName evidence="4">KfrA domain-containing protein DNA-binding domain-containing protein</fullName>
    </submittedName>
</protein>
<evidence type="ECO:0000259" key="3">
    <source>
        <dbReference type="Pfam" id="PF11740"/>
    </source>
</evidence>
<evidence type="ECO:0000256" key="2">
    <source>
        <dbReference type="SAM" id="MobiDB-lite"/>
    </source>
</evidence>
<evidence type="ECO:0000256" key="1">
    <source>
        <dbReference type="SAM" id="Coils"/>
    </source>
</evidence>
<reference evidence="5" key="2">
    <citation type="submission" date="2014-11" db="EMBL/GenBank/DDBJ databases">
        <title>Draft genome sequence of Hydrogenophaga intermedia S1.</title>
        <authorList>
            <person name="Gan H.M."/>
            <person name="Chew T.H."/>
            <person name="Stolz A."/>
        </authorList>
    </citation>
    <scope>NUCLEOTIDE SEQUENCE [LARGE SCALE GENOMIC DNA]</scope>
    <source>
        <strain evidence="5">S1</strain>
    </source>
</reference>
<dbReference type="RefSeq" id="WP_009518531.1">
    <property type="nucleotide sequence ID" value="NZ_CCAE010000011.1"/>
</dbReference>
<proteinExistence type="predicted"/>
<feature type="coiled-coil region" evidence="1">
    <location>
        <begin position="110"/>
        <end position="200"/>
    </location>
</feature>
<dbReference type="Proteomes" id="UP000028878">
    <property type="component" value="Unassembled WGS sequence"/>
</dbReference>
<keyword evidence="1" id="KW-0175">Coiled coil</keyword>